<name>A0A4R1FM21_9NOCA</name>
<dbReference type="RefSeq" id="WP_067448276.1">
    <property type="nucleotide sequence ID" value="NZ_SMFR01000004.1"/>
</dbReference>
<proteinExistence type="predicted"/>
<comment type="caution">
    <text evidence="1">The sequence shown here is derived from an EMBL/GenBank/DDBJ whole genome shotgun (WGS) entry which is preliminary data.</text>
</comment>
<dbReference type="STRING" id="1210063.GCA_001612665_01820"/>
<protein>
    <submittedName>
        <fullName evidence="1">Uncharacterized protein</fullName>
    </submittedName>
</protein>
<accession>A0A4R1FM21</accession>
<dbReference type="OrthoDB" id="4559434at2"/>
<evidence type="ECO:0000313" key="2">
    <source>
        <dbReference type="Proteomes" id="UP000294856"/>
    </source>
</evidence>
<dbReference type="EMBL" id="SMFR01000004">
    <property type="protein sequence ID" value="TCJ94309.1"/>
    <property type="molecule type" value="Genomic_DNA"/>
</dbReference>
<keyword evidence="2" id="KW-1185">Reference proteome</keyword>
<organism evidence="1 2">
    <name type="scientific">Nocardia alba</name>
    <dbReference type="NCBI Taxonomy" id="225051"/>
    <lineage>
        <taxon>Bacteria</taxon>
        <taxon>Bacillati</taxon>
        <taxon>Actinomycetota</taxon>
        <taxon>Actinomycetes</taxon>
        <taxon>Mycobacteriales</taxon>
        <taxon>Nocardiaceae</taxon>
        <taxon>Nocardia</taxon>
    </lineage>
</organism>
<sequence length="91" mass="10093">MSGGDDIFSQNPITQLSLFSHVHAPASLISDGELREQAWCLIQAADGWWDVFYYEHGSRTTDIGRAKSRLAALRLLGGRLLYTDILNRAAS</sequence>
<reference evidence="1 2" key="1">
    <citation type="submission" date="2019-03" db="EMBL/GenBank/DDBJ databases">
        <title>Genomic Encyclopedia of Type Strains, Phase IV (KMG-IV): sequencing the most valuable type-strain genomes for metagenomic binning, comparative biology and taxonomic classification.</title>
        <authorList>
            <person name="Goeker M."/>
        </authorList>
    </citation>
    <scope>NUCLEOTIDE SEQUENCE [LARGE SCALE GENOMIC DNA]</scope>
    <source>
        <strain evidence="1 2">DSM 44684</strain>
    </source>
</reference>
<evidence type="ECO:0000313" key="1">
    <source>
        <dbReference type="EMBL" id="TCJ94309.1"/>
    </source>
</evidence>
<dbReference type="Proteomes" id="UP000294856">
    <property type="component" value="Unassembled WGS sequence"/>
</dbReference>
<dbReference type="AlphaFoldDB" id="A0A4R1FM21"/>
<gene>
    <name evidence="1" type="ORF">DFR71_4908</name>
</gene>